<evidence type="ECO:0000313" key="3">
    <source>
        <dbReference type="EMBL" id="CAG5084167.1"/>
    </source>
</evidence>
<keyword evidence="1" id="KW-1133">Transmembrane helix</keyword>
<sequence length="144" mass="16420">MRFQSRKEKWVGVLLWGASLVCYVLAVTIFFTNLNLIVQILLAVVFAVFGIITHSAVIGTVYIIDRGNLRIKSGILIRKTIPLSRIVKVRPVVSWEASAALSHKRLRIYDHTGYWDVSPERADEFIRQLKEAAPYIHLDSDIRS</sequence>
<reference evidence="3 4" key="1">
    <citation type="submission" date="2021-04" db="EMBL/GenBank/DDBJ databases">
        <authorList>
            <person name="Rakotoarivonina H."/>
        </authorList>
    </citation>
    <scope>NUCLEOTIDE SEQUENCE [LARGE SCALE GENOMIC DNA]</scope>
    <source>
        <strain evidence="3 4">XE</strain>
    </source>
</reference>
<dbReference type="InterPro" id="IPR009589">
    <property type="entry name" value="PH_YyaB-like"/>
</dbReference>
<proteinExistence type="predicted"/>
<feature type="transmembrane region" description="Helical" evidence="1">
    <location>
        <begin position="12"/>
        <end position="31"/>
    </location>
</feature>
<keyword evidence="1" id="KW-0472">Membrane</keyword>
<feature type="transmembrane region" description="Helical" evidence="1">
    <location>
        <begin position="37"/>
        <end position="64"/>
    </location>
</feature>
<dbReference type="Proteomes" id="UP000681526">
    <property type="component" value="Unassembled WGS sequence"/>
</dbReference>
<dbReference type="Pfam" id="PF06713">
    <property type="entry name" value="bPH_4"/>
    <property type="match status" value="1"/>
</dbReference>
<organism evidence="3 4">
    <name type="scientific">Thermobacillus xylanilyticus</name>
    <dbReference type="NCBI Taxonomy" id="76633"/>
    <lineage>
        <taxon>Bacteria</taxon>
        <taxon>Bacillati</taxon>
        <taxon>Bacillota</taxon>
        <taxon>Bacilli</taxon>
        <taxon>Bacillales</taxon>
        <taxon>Paenibacillaceae</taxon>
        <taxon>Thermobacillus</taxon>
    </lineage>
</organism>
<gene>
    <name evidence="3" type="primary">txxe 1668</name>
    <name evidence="3" type="ORF">TXXE_07545</name>
</gene>
<keyword evidence="1" id="KW-0812">Transmembrane</keyword>
<evidence type="ECO:0000256" key="1">
    <source>
        <dbReference type="SAM" id="Phobius"/>
    </source>
</evidence>
<comment type="caution">
    <text evidence="3">The sequence shown here is derived from an EMBL/GenBank/DDBJ whole genome shotgun (WGS) entry which is preliminary data.</text>
</comment>
<dbReference type="RefSeq" id="WP_213484085.1">
    <property type="nucleotide sequence ID" value="NZ_CAJRAY010000035.1"/>
</dbReference>
<protein>
    <recommendedName>
        <fullName evidence="2">Uncharacterized protein YyaB-like PH domain-containing protein</fullName>
    </recommendedName>
</protein>
<dbReference type="EMBL" id="CAJRAY010000035">
    <property type="protein sequence ID" value="CAG5084167.1"/>
    <property type="molecule type" value="Genomic_DNA"/>
</dbReference>
<name>A0ABM8V2Y7_THEXY</name>
<accession>A0ABM8V2Y7</accession>
<keyword evidence="4" id="KW-1185">Reference proteome</keyword>
<evidence type="ECO:0000259" key="2">
    <source>
        <dbReference type="Pfam" id="PF06713"/>
    </source>
</evidence>
<feature type="domain" description="Uncharacterized protein YyaB-like PH" evidence="2">
    <location>
        <begin position="60"/>
        <end position="132"/>
    </location>
</feature>
<evidence type="ECO:0000313" key="4">
    <source>
        <dbReference type="Proteomes" id="UP000681526"/>
    </source>
</evidence>